<dbReference type="PROSITE" id="PS51257">
    <property type="entry name" value="PROKAR_LIPOPROTEIN"/>
    <property type="match status" value="1"/>
</dbReference>
<proteinExistence type="predicted"/>
<accession>A0A3B0TP08</accession>
<dbReference type="AlphaFoldDB" id="A0A3B0TP08"/>
<name>A0A3B0TP08_9ZZZZ</name>
<dbReference type="EMBL" id="UOEL01000124">
    <property type="protein sequence ID" value="VAW15087.1"/>
    <property type="molecule type" value="Genomic_DNA"/>
</dbReference>
<evidence type="ECO:0000313" key="1">
    <source>
        <dbReference type="EMBL" id="VAW15087.1"/>
    </source>
</evidence>
<protein>
    <submittedName>
        <fullName evidence="1">Uncharacterized protein</fullName>
    </submittedName>
</protein>
<organism evidence="1">
    <name type="scientific">hydrothermal vent metagenome</name>
    <dbReference type="NCBI Taxonomy" id="652676"/>
    <lineage>
        <taxon>unclassified sequences</taxon>
        <taxon>metagenomes</taxon>
        <taxon>ecological metagenomes</taxon>
    </lineage>
</organism>
<gene>
    <name evidence="1" type="ORF">MNBD_BACTEROID03-2182</name>
</gene>
<sequence>MKINLKLFIVAAISSLFITSCDDGDKIIDDILATTERGAILRTVEVFGVDYDRFDTSTSFGFTIEEQDVENGDLLDKVDIFVNFVDNTDYNGTVSPAETLVATLPASAFTVGEFGLPRATFESSFADALSALGVVEGEFDGGDAILFRLLLTLTDGRTFTNSGNTQSLTGFFLSSPFQYNKPIKCIPPSPVPGDYIIDMADSFGDGWDGAFITVNIDGTSTDYTIEDGAAATHTITVPDGTTELVFTYVAGNFEGEHSFVITAPTGELALEDGPGPATGVLVLNICNG</sequence>
<reference evidence="1" key="1">
    <citation type="submission" date="2018-06" db="EMBL/GenBank/DDBJ databases">
        <authorList>
            <person name="Zhirakovskaya E."/>
        </authorList>
    </citation>
    <scope>NUCLEOTIDE SEQUENCE</scope>
</reference>